<accession>A0A2A2M5S7</accession>
<sequence length="100" mass="11042">MVSLTNVIRRRSPYLRRRASASENLTPSKDQANFSIWPVRCSSMVRPGSRPSGSMNVLRRSAYVRTRRPLLRRPIPGSSNLGVGLIVCMSTKGLLVSEAG</sequence>
<reference evidence="1 2" key="1">
    <citation type="journal article" date="2017" name="Curr. Biol.">
        <title>Genome architecture and evolution of a unichromosomal asexual nematode.</title>
        <authorList>
            <person name="Fradin H."/>
            <person name="Zegar C."/>
            <person name="Gutwein M."/>
            <person name="Lucas J."/>
            <person name="Kovtun M."/>
            <person name="Corcoran D."/>
            <person name="Baugh L.R."/>
            <person name="Kiontke K."/>
            <person name="Gunsalus K."/>
            <person name="Fitch D.H."/>
            <person name="Piano F."/>
        </authorList>
    </citation>
    <scope>NUCLEOTIDE SEQUENCE [LARGE SCALE GENOMIC DNA]</scope>
    <source>
        <strain evidence="1">PF1309</strain>
    </source>
</reference>
<protein>
    <submittedName>
        <fullName evidence="1">Uncharacterized protein</fullName>
    </submittedName>
</protein>
<dbReference type="AlphaFoldDB" id="A0A2A2M5S7"/>
<keyword evidence="2" id="KW-1185">Reference proteome</keyword>
<evidence type="ECO:0000313" key="1">
    <source>
        <dbReference type="EMBL" id="PAV93820.1"/>
    </source>
</evidence>
<dbReference type="Proteomes" id="UP000218231">
    <property type="component" value="Unassembled WGS sequence"/>
</dbReference>
<organism evidence="1 2">
    <name type="scientific">Diploscapter pachys</name>
    <dbReference type="NCBI Taxonomy" id="2018661"/>
    <lineage>
        <taxon>Eukaryota</taxon>
        <taxon>Metazoa</taxon>
        <taxon>Ecdysozoa</taxon>
        <taxon>Nematoda</taxon>
        <taxon>Chromadorea</taxon>
        <taxon>Rhabditida</taxon>
        <taxon>Rhabditina</taxon>
        <taxon>Rhabditomorpha</taxon>
        <taxon>Rhabditoidea</taxon>
        <taxon>Rhabditidae</taxon>
        <taxon>Diploscapter</taxon>
    </lineage>
</organism>
<proteinExistence type="predicted"/>
<dbReference type="EMBL" id="LIAE01004062">
    <property type="protein sequence ID" value="PAV93820.1"/>
    <property type="molecule type" value="Genomic_DNA"/>
</dbReference>
<evidence type="ECO:0000313" key="2">
    <source>
        <dbReference type="Proteomes" id="UP000218231"/>
    </source>
</evidence>
<comment type="caution">
    <text evidence="1">The sequence shown here is derived from an EMBL/GenBank/DDBJ whole genome shotgun (WGS) entry which is preliminary data.</text>
</comment>
<name>A0A2A2M5S7_9BILA</name>
<gene>
    <name evidence="1" type="ORF">WR25_24972</name>
</gene>